<comment type="similarity">
    <text evidence="1 5">Belongs to the flavin oxidoreductase frp family.</text>
</comment>
<dbReference type="Pfam" id="PF00881">
    <property type="entry name" value="Nitroreductase"/>
    <property type="match status" value="1"/>
</dbReference>
<evidence type="ECO:0000256" key="3">
    <source>
        <dbReference type="ARBA" id="ARBA00022643"/>
    </source>
</evidence>
<name>A0A1G9ZP40_9BACI</name>
<dbReference type="PANTHER" id="PTHR43425:SF3">
    <property type="entry name" value="NADPH-DEPENDENT OXIDOREDUCTASE"/>
    <property type="match status" value="1"/>
</dbReference>
<dbReference type="STRING" id="745820.SAMN04488053_101184"/>
<protein>
    <submittedName>
        <fullName evidence="7">FMN reductase (NADPH)</fullName>
    </submittedName>
</protein>
<evidence type="ECO:0000259" key="6">
    <source>
        <dbReference type="Pfam" id="PF00881"/>
    </source>
</evidence>
<dbReference type="GO" id="GO:0016491">
    <property type="term" value="F:oxidoreductase activity"/>
    <property type="evidence" value="ECO:0007669"/>
    <property type="project" value="UniProtKB-UniRule"/>
</dbReference>
<dbReference type="RefSeq" id="WP_090839659.1">
    <property type="nucleotide sequence ID" value="NZ_FNIL01000001.1"/>
</dbReference>
<dbReference type="PANTHER" id="PTHR43425">
    <property type="entry name" value="OXYGEN-INSENSITIVE NADPH NITROREDUCTASE"/>
    <property type="match status" value="1"/>
</dbReference>
<keyword evidence="3 5" id="KW-0288">FMN</keyword>
<evidence type="ECO:0000313" key="8">
    <source>
        <dbReference type="Proteomes" id="UP000198778"/>
    </source>
</evidence>
<dbReference type="PIRSF" id="PIRSF005426">
    <property type="entry name" value="Frp"/>
    <property type="match status" value="1"/>
</dbReference>
<evidence type="ECO:0000256" key="1">
    <source>
        <dbReference type="ARBA" id="ARBA00008366"/>
    </source>
</evidence>
<keyword evidence="4 5" id="KW-0560">Oxidoreductase</keyword>
<dbReference type="InterPro" id="IPR000415">
    <property type="entry name" value="Nitroreductase-like"/>
</dbReference>
<dbReference type="Proteomes" id="UP000198778">
    <property type="component" value="Unassembled WGS sequence"/>
</dbReference>
<dbReference type="OrthoDB" id="9775805at2"/>
<dbReference type="InterPro" id="IPR029479">
    <property type="entry name" value="Nitroreductase"/>
</dbReference>
<sequence>MNSMIETILAHRSVRKFTPEKLSEKTIETLVEAAQMASTSSYIQAYSIIGIKEQSKKNKLAELAGNQPYVAENGHLFIFCADFHRHNIAGKQEGTEVIPAIESTEKMIVGITDASLAAQNCALAAESLGYGICYIGGLRNNIKTVSELLELPDHVIPLFGLCVGVPAAQTETKPRLPLEGVYFEDKYPDDSQHIAQLEKYNSIVSEYYNKRTAGNRNQRWTEQITGMLSSVKRAHMKQFLQEKGYGRH</sequence>
<dbReference type="InterPro" id="IPR016446">
    <property type="entry name" value="Flavin_OxRdtase_Frp"/>
</dbReference>
<evidence type="ECO:0000256" key="2">
    <source>
        <dbReference type="ARBA" id="ARBA00022630"/>
    </source>
</evidence>
<feature type="domain" description="Nitroreductase" evidence="6">
    <location>
        <begin position="9"/>
        <end position="164"/>
    </location>
</feature>
<organism evidence="7 8">
    <name type="scientific">Alkalicoccus daliensis</name>
    <dbReference type="NCBI Taxonomy" id="745820"/>
    <lineage>
        <taxon>Bacteria</taxon>
        <taxon>Bacillati</taxon>
        <taxon>Bacillota</taxon>
        <taxon>Bacilli</taxon>
        <taxon>Bacillales</taxon>
        <taxon>Bacillaceae</taxon>
        <taxon>Alkalicoccus</taxon>
    </lineage>
</organism>
<dbReference type="AlphaFoldDB" id="A0A1G9ZP40"/>
<dbReference type="NCBIfam" id="NF008033">
    <property type="entry name" value="PRK10765.1"/>
    <property type="match status" value="1"/>
</dbReference>
<accession>A0A1G9ZP40</accession>
<dbReference type="CDD" id="cd02146">
    <property type="entry name" value="NfsA-like"/>
    <property type="match status" value="1"/>
</dbReference>
<dbReference type="EMBL" id="FNIL01000001">
    <property type="protein sequence ID" value="SDN22970.1"/>
    <property type="molecule type" value="Genomic_DNA"/>
</dbReference>
<evidence type="ECO:0000313" key="7">
    <source>
        <dbReference type="EMBL" id="SDN22970.1"/>
    </source>
</evidence>
<keyword evidence="8" id="KW-1185">Reference proteome</keyword>
<dbReference type="SUPFAM" id="SSF55469">
    <property type="entry name" value="FMN-dependent nitroreductase-like"/>
    <property type="match status" value="1"/>
</dbReference>
<gene>
    <name evidence="7" type="ORF">SAMN04488053_101184</name>
</gene>
<reference evidence="8" key="1">
    <citation type="submission" date="2016-10" db="EMBL/GenBank/DDBJ databases">
        <authorList>
            <person name="Varghese N."/>
            <person name="Submissions S."/>
        </authorList>
    </citation>
    <scope>NUCLEOTIDE SEQUENCE [LARGE SCALE GENOMIC DNA]</scope>
    <source>
        <strain evidence="8">CGMCC 1.10369</strain>
    </source>
</reference>
<proteinExistence type="inferred from homology"/>
<dbReference type="Gene3D" id="3.40.109.10">
    <property type="entry name" value="NADH Oxidase"/>
    <property type="match status" value="1"/>
</dbReference>
<evidence type="ECO:0000256" key="4">
    <source>
        <dbReference type="ARBA" id="ARBA00023002"/>
    </source>
</evidence>
<keyword evidence="5" id="KW-0521">NADP</keyword>
<keyword evidence="2 5" id="KW-0285">Flavoprotein</keyword>
<evidence type="ECO:0000256" key="5">
    <source>
        <dbReference type="PIRNR" id="PIRNR005426"/>
    </source>
</evidence>